<evidence type="ECO:0000313" key="2">
    <source>
        <dbReference type="Proteomes" id="UP001158576"/>
    </source>
</evidence>
<gene>
    <name evidence="1" type="ORF">OKIOD_LOCUS11244</name>
</gene>
<dbReference type="EMBL" id="OU015566">
    <property type="protein sequence ID" value="CAG5105815.1"/>
    <property type="molecule type" value="Genomic_DNA"/>
</dbReference>
<protein>
    <submittedName>
        <fullName evidence="1">Oidioi.mRNA.OKI2018_I69.chr1.g2479.t1.cds</fullName>
    </submittedName>
</protein>
<reference evidence="1 2" key="1">
    <citation type="submission" date="2021-04" db="EMBL/GenBank/DDBJ databases">
        <authorList>
            <person name="Bliznina A."/>
        </authorList>
    </citation>
    <scope>NUCLEOTIDE SEQUENCE [LARGE SCALE GENOMIC DNA]</scope>
</reference>
<dbReference type="PROSITE" id="PS51808">
    <property type="entry name" value="CHCH"/>
    <property type="match status" value="1"/>
</dbReference>
<evidence type="ECO:0000313" key="1">
    <source>
        <dbReference type="EMBL" id="CAG5105815.1"/>
    </source>
</evidence>
<sequence>MANRPNNINVKHAYLLHKSSLSNPKVRRLEREAGKWMSQFKSEAGKTGDIYCRPNTATRYGTSHTAKRPFARSNGLVEGSYAAEKSLPIGNPCDAELSNLMRCMRDNDYDNTPCLDVQKAYLTCCQTALSDYNAKKERFLNGERTDGLYSQKVINEMFEDVNQKLDMNQWRFICNSMSGFDARTRGRQPNNSPKEKLHWHVCEVPSDLAFPHGPSIAGTTKKDKL</sequence>
<dbReference type="SUPFAM" id="SSF47072">
    <property type="entry name" value="Cysteine alpha-hairpin motif"/>
    <property type="match status" value="1"/>
</dbReference>
<dbReference type="InterPro" id="IPR009069">
    <property type="entry name" value="Cys_alpha_HP_mot_SF"/>
</dbReference>
<proteinExistence type="predicted"/>
<name>A0ABN7SR69_OIKDI</name>
<dbReference type="Proteomes" id="UP001158576">
    <property type="component" value="Chromosome 1"/>
</dbReference>
<keyword evidence="2" id="KW-1185">Reference proteome</keyword>
<organism evidence="1 2">
    <name type="scientific">Oikopleura dioica</name>
    <name type="common">Tunicate</name>
    <dbReference type="NCBI Taxonomy" id="34765"/>
    <lineage>
        <taxon>Eukaryota</taxon>
        <taxon>Metazoa</taxon>
        <taxon>Chordata</taxon>
        <taxon>Tunicata</taxon>
        <taxon>Appendicularia</taxon>
        <taxon>Copelata</taxon>
        <taxon>Oikopleuridae</taxon>
        <taxon>Oikopleura</taxon>
    </lineage>
</organism>
<accession>A0ABN7SR69</accession>